<comment type="caution">
    <text evidence="3">The sequence shown here is derived from an EMBL/GenBank/DDBJ whole genome shotgun (WGS) entry which is preliminary data.</text>
</comment>
<comment type="similarity">
    <text evidence="1">Belongs to the RelB/DinJ antitoxin family.</text>
</comment>
<dbReference type="InterPro" id="IPR007337">
    <property type="entry name" value="RelB/DinJ"/>
</dbReference>
<dbReference type="PIRSF" id="PIRSF003108">
    <property type="entry name" value="DinJ"/>
    <property type="match status" value="1"/>
</dbReference>
<keyword evidence="4" id="KW-1185">Reference proteome</keyword>
<evidence type="ECO:0000256" key="2">
    <source>
        <dbReference type="ARBA" id="ARBA00022649"/>
    </source>
</evidence>
<accession>A0ABW4CHI9</accession>
<organism evidence="3 4">
    <name type="scientific">Lacticaseibacillus mingshuiensis</name>
    <dbReference type="NCBI Taxonomy" id="2799574"/>
    <lineage>
        <taxon>Bacteria</taxon>
        <taxon>Bacillati</taxon>
        <taxon>Bacillota</taxon>
        <taxon>Bacilli</taxon>
        <taxon>Lactobacillales</taxon>
        <taxon>Lactobacillaceae</taxon>
        <taxon>Lacticaseibacillus</taxon>
    </lineage>
</organism>
<protein>
    <submittedName>
        <fullName evidence="3">Type II toxin-antitoxin system RelB/DinJ family antitoxin</fullName>
    </submittedName>
</protein>
<dbReference type="EMBL" id="JBHTOC010000011">
    <property type="protein sequence ID" value="MFD1430229.1"/>
    <property type="molecule type" value="Genomic_DNA"/>
</dbReference>
<dbReference type="NCBIfam" id="TIGR02384">
    <property type="entry name" value="RelB_DinJ"/>
    <property type="match status" value="1"/>
</dbReference>
<evidence type="ECO:0000256" key="1">
    <source>
        <dbReference type="ARBA" id="ARBA00010562"/>
    </source>
</evidence>
<sequence length="92" mass="10137">MPAKTASINVRVDKQLKEDALRDLDALGLDMSTLIVMTLKAVTREHALPFLPTLKPSSELAASIDDIKTGQLTEINDVVDYFKQLEHDADAD</sequence>
<dbReference type="InterPro" id="IPR013321">
    <property type="entry name" value="Arc_rbn_hlx_hlx"/>
</dbReference>
<dbReference type="Gene3D" id="1.10.1220.10">
    <property type="entry name" value="Met repressor-like"/>
    <property type="match status" value="1"/>
</dbReference>
<dbReference type="PANTHER" id="PTHR38781">
    <property type="entry name" value="ANTITOXIN DINJ-RELATED"/>
    <property type="match status" value="1"/>
</dbReference>
<evidence type="ECO:0000313" key="4">
    <source>
        <dbReference type="Proteomes" id="UP001597196"/>
    </source>
</evidence>
<dbReference type="InterPro" id="IPR026262">
    <property type="entry name" value="DinJ"/>
</dbReference>
<reference evidence="4" key="1">
    <citation type="journal article" date="2019" name="Int. J. Syst. Evol. Microbiol.">
        <title>The Global Catalogue of Microorganisms (GCM) 10K type strain sequencing project: providing services to taxonomists for standard genome sequencing and annotation.</title>
        <authorList>
            <consortium name="The Broad Institute Genomics Platform"/>
            <consortium name="The Broad Institute Genome Sequencing Center for Infectious Disease"/>
            <person name="Wu L."/>
            <person name="Ma J."/>
        </authorList>
    </citation>
    <scope>NUCLEOTIDE SEQUENCE [LARGE SCALE GENOMIC DNA]</scope>
    <source>
        <strain evidence="4">CCM 8980</strain>
    </source>
</reference>
<evidence type="ECO:0000313" key="3">
    <source>
        <dbReference type="EMBL" id="MFD1430229.1"/>
    </source>
</evidence>
<dbReference type="PANTHER" id="PTHR38781:SF1">
    <property type="entry name" value="ANTITOXIN DINJ-RELATED"/>
    <property type="match status" value="1"/>
</dbReference>
<dbReference type="Proteomes" id="UP001597196">
    <property type="component" value="Unassembled WGS sequence"/>
</dbReference>
<proteinExistence type="inferred from homology"/>
<dbReference type="Pfam" id="PF04221">
    <property type="entry name" value="RelB"/>
    <property type="match status" value="1"/>
</dbReference>
<dbReference type="RefSeq" id="WP_203626554.1">
    <property type="nucleotide sequence ID" value="NZ_BOLQ01000006.1"/>
</dbReference>
<name>A0ABW4CHI9_9LACO</name>
<keyword evidence="2" id="KW-1277">Toxin-antitoxin system</keyword>
<gene>
    <name evidence="3" type="ORF">ACFQ4P_08220</name>
</gene>